<dbReference type="Pfam" id="PF10993">
    <property type="entry name" value="DUF2818"/>
    <property type="match status" value="1"/>
</dbReference>
<feature type="transmembrane region" description="Helical" evidence="1">
    <location>
        <begin position="6"/>
        <end position="23"/>
    </location>
</feature>
<feature type="transmembrane region" description="Helical" evidence="1">
    <location>
        <begin position="44"/>
        <end position="65"/>
    </location>
</feature>
<protein>
    <submittedName>
        <fullName evidence="2">DUF2818 family protein</fullName>
    </submittedName>
</protein>
<dbReference type="GeneID" id="75275042"/>
<dbReference type="PIRSF" id="PIRSF019883">
    <property type="entry name" value="UCP019883"/>
    <property type="match status" value="1"/>
</dbReference>
<evidence type="ECO:0000313" key="3">
    <source>
        <dbReference type="Proteomes" id="UP001141992"/>
    </source>
</evidence>
<dbReference type="InterPro" id="IPR016768">
    <property type="entry name" value="UCP019883"/>
</dbReference>
<dbReference type="Proteomes" id="UP001141992">
    <property type="component" value="Unassembled WGS sequence"/>
</dbReference>
<keyword evidence="1" id="KW-0472">Membrane</keyword>
<sequence>MNQTLAVWLLIALALVSANLPFLTERVFAVLPWKQGGAEAVKPFWMRLVEVLVFYLIVGALGFTFESVLGNRFAQTWEFYAITLSLYLVLAYPGFVYRYLFKRHPRLRT</sequence>
<dbReference type="KEGG" id="axx:ERS451415_01385"/>
<accession>A0A0M9I901</accession>
<dbReference type="RefSeq" id="WP_024068076.1">
    <property type="nucleotide sequence ID" value="NZ_CABIYZ010000001.1"/>
</dbReference>
<accession>A0A0D6GJF4</accession>
<dbReference type="AlphaFoldDB" id="A0A0D6GJF4"/>
<dbReference type="EMBL" id="JAPZVI010000001">
    <property type="protein sequence ID" value="MCZ8400296.1"/>
    <property type="molecule type" value="Genomic_DNA"/>
</dbReference>
<evidence type="ECO:0000313" key="2">
    <source>
        <dbReference type="EMBL" id="MCZ8400296.1"/>
    </source>
</evidence>
<comment type="caution">
    <text evidence="2">The sequence shown here is derived from an EMBL/GenBank/DDBJ whole genome shotgun (WGS) entry which is preliminary data.</text>
</comment>
<feature type="transmembrane region" description="Helical" evidence="1">
    <location>
        <begin position="77"/>
        <end position="100"/>
    </location>
</feature>
<keyword evidence="1" id="KW-1133">Transmembrane helix</keyword>
<keyword evidence="1" id="KW-0812">Transmembrane</keyword>
<dbReference type="eggNOG" id="ENOG5032Z6F">
    <property type="taxonomic scope" value="Bacteria"/>
</dbReference>
<name>A0A0D6GJF4_ALCXX</name>
<organism evidence="2 3">
    <name type="scientific">Alcaligenes xylosoxydans xylosoxydans</name>
    <name type="common">Achromobacter xylosoxidans</name>
    <dbReference type="NCBI Taxonomy" id="85698"/>
    <lineage>
        <taxon>Bacteria</taxon>
        <taxon>Pseudomonadati</taxon>
        <taxon>Pseudomonadota</taxon>
        <taxon>Betaproteobacteria</taxon>
        <taxon>Burkholderiales</taxon>
        <taxon>Alcaligenaceae</taxon>
        <taxon>Achromobacter</taxon>
    </lineage>
</organism>
<reference evidence="2" key="1">
    <citation type="submission" date="2022-12" db="EMBL/GenBank/DDBJ databases">
        <authorList>
            <person name="Voronina O.L."/>
            <person name="Kunda M.S."/>
            <person name="Ryzhova N."/>
            <person name="Aksenova E.I."/>
        </authorList>
    </citation>
    <scope>NUCLEOTIDE SEQUENCE</scope>
    <source>
        <strain evidence="2">SCCH136:Ach223948</strain>
    </source>
</reference>
<evidence type="ECO:0000256" key="1">
    <source>
        <dbReference type="SAM" id="Phobius"/>
    </source>
</evidence>
<gene>
    <name evidence="2" type="ORF">O9570_02505</name>
</gene>
<proteinExistence type="predicted"/>